<comment type="caution">
    <text evidence="2">The sequence shown here is derived from an EMBL/GenBank/DDBJ whole genome shotgun (WGS) entry which is preliminary data.</text>
</comment>
<dbReference type="EMBL" id="LNZH02000121">
    <property type="protein sequence ID" value="OCB90698.1"/>
    <property type="molecule type" value="Genomic_DNA"/>
</dbReference>
<protein>
    <submittedName>
        <fullName evidence="2">Uncharacterized protein</fullName>
    </submittedName>
</protein>
<organism evidence="2 3">
    <name type="scientific">Sanghuangporus baumii</name>
    <name type="common">Phellinus baumii</name>
    <dbReference type="NCBI Taxonomy" id="108892"/>
    <lineage>
        <taxon>Eukaryota</taxon>
        <taxon>Fungi</taxon>
        <taxon>Dikarya</taxon>
        <taxon>Basidiomycota</taxon>
        <taxon>Agaricomycotina</taxon>
        <taxon>Agaricomycetes</taxon>
        <taxon>Hymenochaetales</taxon>
        <taxon>Hymenochaetaceae</taxon>
        <taxon>Sanghuangporus</taxon>
    </lineage>
</organism>
<proteinExistence type="predicted"/>
<reference evidence="2" key="1">
    <citation type="submission" date="2016-06" db="EMBL/GenBank/DDBJ databases">
        <title>Draft Genome sequence of the fungus Inonotus baumii.</title>
        <authorList>
            <person name="Zhu H."/>
            <person name="Lin W."/>
        </authorList>
    </citation>
    <scope>NUCLEOTIDE SEQUENCE</scope>
    <source>
        <strain evidence="2">821</strain>
    </source>
</reference>
<evidence type="ECO:0000313" key="3">
    <source>
        <dbReference type="Proteomes" id="UP000757232"/>
    </source>
</evidence>
<dbReference type="AlphaFoldDB" id="A0A9Q5I2W8"/>
<accession>A0A9Q5I2W8</accession>
<evidence type="ECO:0000313" key="2">
    <source>
        <dbReference type="EMBL" id="OCB90698.1"/>
    </source>
</evidence>
<evidence type="ECO:0000256" key="1">
    <source>
        <dbReference type="SAM" id="MobiDB-lite"/>
    </source>
</evidence>
<feature type="region of interest" description="Disordered" evidence="1">
    <location>
        <begin position="89"/>
        <end position="108"/>
    </location>
</feature>
<dbReference type="OrthoDB" id="5210591at2759"/>
<sequence>MHASRTSSVKAYIAIYSQTSTSSSNHSKKAIITIASTAQSLDIIEALHNTIRSHSSIPLPALLKRDDTTSLIAHPYSLYSHPSGVSLRDLYPKSPPSSETKPHSDRDPDKALFLLKTELKLGSLTKTLHERVQNDWFGLPGEDAENKKEWGECYSWQEGFTILLENALEEAEGLLKKASSKVPSSESEGVAGADDDDDEIPIKDIHRLLSRAIGSFLFDDVEVPSLIFHPCPSVSGWLSRIFVSDKITNPAANAEEPEIAGLLGCESCIWGDPLLEGCFSSSINDDSKKEGEGEGEGRKLEWPSKAFLEGYASTPIVLPRHRTKRLWYDLFAALRALAVFLFEDSDGDAENDKGGKKNGVVKEMVEGIKEIDSDGDAENDKGGKKNGVVKKKVEGIKEIVRKLENAPCY</sequence>
<name>A0A9Q5I2W8_SANBA</name>
<keyword evidence="3" id="KW-1185">Reference proteome</keyword>
<gene>
    <name evidence="2" type="ORF">A7U60_g2060</name>
</gene>
<dbReference type="Proteomes" id="UP000757232">
    <property type="component" value="Unassembled WGS sequence"/>
</dbReference>